<gene>
    <name evidence="2" type="ORF">J1C55_04875</name>
</gene>
<name>A0ABS8ELF0_9FLAO</name>
<protein>
    <submittedName>
        <fullName evidence="2">Amidohydrolase family protein</fullName>
    </submittedName>
</protein>
<sequence>MKNPLLFSLLMILFFGCKTENKKTFDMIVTNGNIINIETGAIEQQDIFINEGRIVNIKPAVEYSNITSEKIIDATGKYVLPGFWDNHVHFRGGDTLIQANKDFLKLFIMNGITTVRDAGGDLTPSVLEWNTQIANNELMGPTIFTSGPKLDGPNATWAGSLVVTNPKDVSKALDSLEVLKTDFVKIYESRISREAYLETVKQATSRGLITSGHMPFTVELTENIEAGIGAIEHLYYVLKGCSSKEQEITQAIINREYGFWQSMAKLIATYDEFTAENTFKQLKENNVYVVPTLHIGNVLSYLDEEDHTNDAYLKLMPAGIITTYQGRINSALNGSEKARQDRKALNSFFKKLSKSLNDAGVSLLAGSDSGAFNSFTYPGISLHKELEAMVNSGISNLEALQTSAYNGSKFLEKGEDYGTIETGKKADLVVLNANPLIEITQTRNIYRITKNNQIYNPQTIAKTIDCEDCIIQN</sequence>
<dbReference type="InterPro" id="IPR011059">
    <property type="entry name" value="Metal-dep_hydrolase_composite"/>
</dbReference>
<dbReference type="SUPFAM" id="SSF51556">
    <property type="entry name" value="Metallo-dependent hydrolases"/>
    <property type="match status" value="1"/>
</dbReference>
<dbReference type="RefSeq" id="WP_227476360.1">
    <property type="nucleotide sequence ID" value="NZ_JAFMPT010000004.1"/>
</dbReference>
<dbReference type="InterPro" id="IPR006680">
    <property type="entry name" value="Amidohydro-rel"/>
</dbReference>
<dbReference type="InterPro" id="IPR051781">
    <property type="entry name" value="Metallo-dep_Hydrolase"/>
</dbReference>
<evidence type="ECO:0000313" key="3">
    <source>
        <dbReference type="Proteomes" id="UP000778797"/>
    </source>
</evidence>
<reference evidence="2" key="2">
    <citation type="submission" date="2021-10" db="EMBL/GenBank/DDBJ databases">
        <title>Genome of Winogradskyella sp. E313.</title>
        <authorList>
            <person name="Zhou Y."/>
        </authorList>
    </citation>
    <scope>NUCLEOTIDE SEQUENCE</scope>
    <source>
        <strain evidence="2">E313</strain>
    </source>
</reference>
<dbReference type="Pfam" id="PF01979">
    <property type="entry name" value="Amidohydro_1"/>
    <property type="match status" value="1"/>
</dbReference>
<dbReference type="PROSITE" id="PS51257">
    <property type="entry name" value="PROKAR_LIPOPROTEIN"/>
    <property type="match status" value="1"/>
</dbReference>
<evidence type="ECO:0000313" key="2">
    <source>
        <dbReference type="EMBL" id="MCC1483915.1"/>
    </source>
</evidence>
<comment type="caution">
    <text evidence="2">The sequence shown here is derived from an EMBL/GenBank/DDBJ whole genome shotgun (WGS) entry which is preliminary data.</text>
</comment>
<organism evidence="2 3">
    <name type="scientific">Winogradskyella immobilis</name>
    <dbReference type="NCBI Taxonomy" id="2816852"/>
    <lineage>
        <taxon>Bacteria</taxon>
        <taxon>Pseudomonadati</taxon>
        <taxon>Bacteroidota</taxon>
        <taxon>Flavobacteriia</taxon>
        <taxon>Flavobacteriales</taxon>
        <taxon>Flavobacteriaceae</taxon>
        <taxon>Winogradskyella</taxon>
    </lineage>
</organism>
<dbReference type="PANTHER" id="PTHR43135">
    <property type="entry name" value="ALPHA-D-RIBOSE 1-METHYLPHOSPHONATE 5-TRIPHOSPHATE DIPHOSPHATASE"/>
    <property type="match status" value="1"/>
</dbReference>
<dbReference type="Proteomes" id="UP000778797">
    <property type="component" value="Unassembled WGS sequence"/>
</dbReference>
<accession>A0ABS8ELF0</accession>
<dbReference type="Gene3D" id="1.20.58.520">
    <property type="entry name" value="Amidohydrolase"/>
    <property type="match status" value="1"/>
</dbReference>
<evidence type="ECO:0000259" key="1">
    <source>
        <dbReference type="Pfam" id="PF01979"/>
    </source>
</evidence>
<dbReference type="Gene3D" id="3.40.50.10910">
    <property type="entry name" value="Amidohydrolase"/>
    <property type="match status" value="1"/>
</dbReference>
<dbReference type="InterPro" id="IPR032466">
    <property type="entry name" value="Metal_Hydrolase"/>
</dbReference>
<feature type="domain" description="Amidohydrolase-related" evidence="1">
    <location>
        <begin position="78"/>
        <end position="452"/>
    </location>
</feature>
<dbReference type="EMBL" id="JAFMPT010000004">
    <property type="protein sequence ID" value="MCC1483915.1"/>
    <property type="molecule type" value="Genomic_DNA"/>
</dbReference>
<dbReference type="SUPFAM" id="SSF51338">
    <property type="entry name" value="Composite domain of metallo-dependent hydrolases"/>
    <property type="match status" value="1"/>
</dbReference>
<dbReference type="Gene3D" id="2.30.40.10">
    <property type="entry name" value="Urease, subunit C, domain 1"/>
    <property type="match status" value="1"/>
</dbReference>
<dbReference type="Gene3D" id="3.30.110.90">
    <property type="entry name" value="Amidohydrolase"/>
    <property type="match status" value="1"/>
</dbReference>
<proteinExistence type="predicted"/>
<reference evidence="2" key="1">
    <citation type="submission" date="2021-03" db="EMBL/GenBank/DDBJ databases">
        <authorList>
            <person name="Ping X."/>
        </authorList>
    </citation>
    <scope>NUCLEOTIDE SEQUENCE</scope>
    <source>
        <strain evidence="2">E313</strain>
    </source>
</reference>
<keyword evidence="3" id="KW-1185">Reference proteome</keyword>
<dbReference type="PANTHER" id="PTHR43135:SF3">
    <property type="entry name" value="ALPHA-D-RIBOSE 1-METHYLPHOSPHONATE 5-TRIPHOSPHATE DIPHOSPHATASE"/>
    <property type="match status" value="1"/>
</dbReference>